<dbReference type="AlphaFoldDB" id="A0A7J9B8M6"/>
<dbReference type="InterPro" id="IPR035513">
    <property type="entry name" value="Invertase/methylesterase_inhib"/>
</dbReference>
<dbReference type="InterPro" id="IPR006501">
    <property type="entry name" value="Pectinesterase_inhib_dom"/>
</dbReference>
<evidence type="ECO:0000259" key="5">
    <source>
        <dbReference type="SMART" id="SM00856"/>
    </source>
</evidence>
<keyword evidence="1" id="KW-0732">Signal</keyword>
<feature type="transmembrane region" description="Helical" evidence="4">
    <location>
        <begin position="185"/>
        <end position="212"/>
    </location>
</feature>
<evidence type="ECO:0000256" key="3">
    <source>
        <dbReference type="ARBA" id="ARBA00038471"/>
    </source>
</evidence>
<evidence type="ECO:0000313" key="6">
    <source>
        <dbReference type="EMBL" id="MBA0732630.1"/>
    </source>
</evidence>
<accession>A0A7J9B8M6</accession>
<protein>
    <recommendedName>
        <fullName evidence="5">Pectinesterase inhibitor domain-containing protein</fullName>
    </recommendedName>
</protein>
<dbReference type="OrthoDB" id="1094948at2759"/>
<reference evidence="6 7" key="1">
    <citation type="journal article" date="2019" name="Genome Biol. Evol.">
        <title>Insights into the evolution of the New World diploid cottons (Gossypium, subgenus Houzingenia) based on genome sequencing.</title>
        <authorList>
            <person name="Grover C.E."/>
            <person name="Arick M.A. 2nd"/>
            <person name="Thrash A."/>
            <person name="Conover J.L."/>
            <person name="Sanders W.S."/>
            <person name="Peterson D.G."/>
            <person name="Frelichowski J.E."/>
            <person name="Scheffler J.A."/>
            <person name="Scheffler B.E."/>
            <person name="Wendel J.F."/>
        </authorList>
    </citation>
    <scope>NUCLEOTIDE SEQUENCE [LARGE SCALE GENOMIC DNA]</scope>
    <source>
        <strain evidence="6">5</strain>
        <tissue evidence="6">Leaf</tissue>
    </source>
</reference>
<evidence type="ECO:0000256" key="1">
    <source>
        <dbReference type="ARBA" id="ARBA00022729"/>
    </source>
</evidence>
<comment type="caution">
    <text evidence="6">The sequence shown here is derived from an EMBL/GenBank/DDBJ whole genome shotgun (WGS) entry which is preliminary data.</text>
</comment>
<sequence length="261" mass="28377">MGNLKSLCSVATILVVITYFCFSGVVVADIDLIKSICKQSQDYDFCMTSLGTDPRSETTDVRGLAMVSASLAVIQIQDTLGRIPDIIKQTTDPVAVRRLGVCENDYDGLLGNFQNAFRATSNNAFQDTVKFVRDGAKQVVDCHDIFRKDGPIATSPIEGDDVKVFKLAELMKKQKFLAFSTKKCFWAALLLFTYTHNAGSLLSSLLSSLVLCSSAGAGSLFLCWCWFFIPLLVICSSASAGSLFLFSTEEVSGSLFLLSTT</sequence>
<keyword evidence="4" id="KW-0812">Transmembrane</keyword>
<keyword evidence="4" id="KW-1133">Transmembrane helix</keyword>
<name>A0A7J9B8M6_GOSGO</name>
<evidence type="ECO:0000256" key="2">
    <source>
        <dbReference type="ARBA" id="ARBA00023157"/>
    </source>
</evidence>
<dbReference type="SMART" id="SM00856">
    <property type="entry name" value="PMEI"/>
    <property type="match status" value="1"/>
</dbReference>
<proteinExistence type="inferred from homology"/>
<feature type="transmembrane region" description="Helical" evidence="4">
    <location>
        <begin position="224"/>
        <end position="246"/>
    </location>
</feature>
<dbReference type="Gene3D" id="1.20.140.40">
    <property type="entry name" value="Invertase/pectin methylesterase inhibitor family protein"/>
    <property type="match status" value="1"/>
</dbReference>
<dbReference type="PANTHER" id="PTHR36710">
    <property type="entry name" value="PECTINESTERASE INHIBITOR-LIKE"/>
    <property type="match status" value="1"/>
</dbReference>
<dbReference type="NCBIfam" id="TIGR01614">
    <property type="entry name" value="PME_inhib"/>
    <property type="match status" value="1"/>
</dbReference>
<dbReference type="Proteomes" id="UP000593579">
    <property type="component" value="Unassembled WGS sequence"/>
</dbReference>
<dbReference type="InterPro" id="IPR052421">
    <property type="entry name" value="PCW_Enzyme_Inhibitor"/>
</dbReference>
<evidence type="ECO:0000313" key="7">
    <source>
        <dbReference type="Proteomes" id="UP000593579"/>
    </source>
</evidence>
<evidence type="ECO:0000256" key="4">
    <source>
        <dbReference type="SAM" id="Phobius"/>
    </source>
</evidence>
<organism evidence="6 7">
    <name type="scientific">Gossypium gossypioides</name>
    <name type="common">Mexican cotton</name>
    <name type="synonym">Selera gossypioides</name>
    <dbReference type="NCBI Taxonomy" id="34282"/>
    <lineage>
        <taxon>Eukaryota</taxon>
        <taxon>Viridiplantae</taxon>
        <taxon>Streptophyta</taxon>
        <taxon>Embryophyta</taxon>
        <taxon>Tracheophyta</taxon>
        <taxon>Spermatophyta</taxon>
        <taxon>Magnoliopsida</taxon>
        <taxon>eudicotyledons</taxon>
        <taxon>Gunneridae</taxon>
        <taxon>Pentapetalae</taxon>
        <taxon>rosids</taxon>
        <taxon>malvids</taxon>
        <taxon>Malvales</taxon>
        <taxon>Malvaceae</taxon>
        <taxon>Malvoideae</taxon>
        <taxon>Gossypium</taxon>
    </lineage>
</organism>
<keyword evidence="7" id="KW-1185">Reference proteome</keyword>
<feature type="domain" description="Pectinesterase inhibitor" evidence="5">
    <location>
        <begin position="28"/>
        <end position="171"/>
    </location>
</feature>
<dbReference type="CDD" id="cd15797">
    <property type="entry name" value="PMEI"/>
    <property type="match status" value="1"/>
</dbReference>
<gene>
    <name evidence="6" type="ORF">Gogos_016706</name>
</gene>
<dbReference type="Pfam" id="PF04043">
    <property type="entry name" value="PMEI"/>
    <property type="match status" value="1"/>
</dbReference>
<dbReference type="EMBL" id="JABEZY010000001">
    <property type="protein sequence ID" value="MBA0732630.1"/>
    <property type="molecule type" value="Genomic_DNA"/>
</dbReference>
<keyword evidence="2" id="KW-1015">Disulfide bond</keyword>
<comment type="similarity">
    <text evidence="3">Belongs to the PMEI family.</text>
</comment>
<dbReference type="SUPFAM" id="SSF101148">
    <property type="entry name" value="Plant invertase/pectin methylesterase inhibitor"/>
    <property type="match status" value="1"/>
</dbReference>
<dbReference type="PANTHER" id="PTHR36710:SF1">
    <property type="entry name" value="F14J9.2 PROTEIN"/>
    <property type="match status" value="1"/>
</dbReference>
<dbReference type="InterPro" id="IPR034086">
    <property type="entry name" value="PMEI_plant"/>
</dbReference>
<dbReference type="GO" id="GO:0046910">
    <property type="term" value="F:pectinesterase inhibitor activity"/>
    <property type="evidence" value="ECO:0007669"/>
    <property type="project" value="InterPro"/>
</dbReference>
<feature type="non-terminal residue" evidence="6">
    <location>
        <position position="261"/>
    </location>
</feature>
<keyword evidence="4" id="KW-0472">Membrane</keyword>